<dbReference type="eggNOG" id="COG1044">
    <property type="taxonomic scope" value="Bacteria"/>
</dbReference>
<dbReference type="Gene3D" id="2.160.10.10">
    <property type="entry name" value="Hexapeptide repeat proteins"/>
    <property type="match status" value="2"/>
</dbReference>
<feature type="binding site" evidence="3">
    <location>
        <begin position="34"/>
        <end position="35"/>
    </location>
    <ligand>
        <name>substrate</name>
    </ligand>
</feature>
<proteinExistence type="inferred from homology"/>
<dbReference type="InterPro" id="IPR056729">
    <property type="entry name" value="GMPPB_C"/>
</dbReference>
<organism evidence="6 7">
    <name type="scientific">Flavobacterium indicum (strain DSM 17447 / CIP 109464 / GPTSA100-9)</name>
    <dbReference type="NCBI Taxonomy" id="1094466"/>
    <lineage>
        <taxon>Bacteria</taxon>
        <taxon>Pseudomonadati</taxon>
        <taxon>Bacteroidota</taxon>
        <taxon>Flavobacteriia</taxon>
        <taxon>Flavobacteriales</taxon>
        <taxon>Flavobacteriaceae</taxon>
        <taxon>Flavobacterium</taxon>
    </lineage>
</organism>
<dbReference type="HOGENOM" id="CLU_081811_3_0_10"/>
<dbReference type="InterPro" id="IPR050179">
    <property type="entry name" value="Trans_hexapeptide_repeat"/>
</dbReference>
<dbReference type="PANTHER" id="PTHR43300:SF7">
    <property type="entry name" value="UDP-N-ACETYLBACILLOSAMINE N-ACETYLTRANSFERASE"/>
    <property type="match status" value="1"/>
</dbReference>
<feature type="active site" description="Proton acceptor" evidence="2">
    <location>
        <position position="139"/>
    </location>
</feature>
<dbReference type="Pfam" id="PF25087">
    <property type="entry name" value="GMPPB_C"/>
    <property type="match status" value="1"/>
</dbReference>
<dbReference type="RefSeq" id="WP_014387818.1">
    <property type="nucleotide sequence ID" value="NC_017025.1"/>
</dbReference>
<evidence type="ECO:0000313" key="7">
    <source>
        <dbReference type="Proteomes" id="UP000007599"/>
    </source>
</evidence>
<dbReference type="NCBIfam" id="TIGR03570">
    <property type="entry name" value="NeuD_NnaD"/>
    <property type="match status" value="1"/>
</dbReference>
<evidence type="ECO:0000256" key="1">
    <source>
        <dbReference type="ARBA" id="ARBA00007274"/>
    </source>
</evidence>
<dbReference type="Pfam" id="PF17836">
    <property type="entry name" value="PglD_N"/>
    <property type="match status" value="1"/>
</dbReference>
<comment type="similarity">
    <text evidence="1">Belongs to the transferase hexapeptide repeat family.</text>
</comment>
<evidence type="ECO:0000256" key="2">
    <source>
        <dbReference type="PIRSR" id="PIRSR620019-1"/>
    </source>
</evidence>
<accession>H8XT79</accession>
<dbReference type="InterPro" id="IPR020019">
    <property type="entry name" value="AcTrfase_PglD-like"/>
</dbReference>
<gene>
    <name evidence="6" type="primary">neuD</name>
    <name evidence="6" type="ordered locus">KQS_03450</name>
</gene>
<dbReference type="Proteomes" id="UP000007599">
    <property type="component" value="Chromosome I"/>
</dbReference>
<dbReference type="InterPro" id="IPR041561">
    <property type="entry name" value="PglD_N"/>
</dbReference>
<sequence length="210" mass="22966">MNKILAVLGAGELGNQIAHLAVSDSHFDSVVFFDDFAELNSDTQFPIIGKSNAIFEAYTNKLFDALIIAIGYNHLEKKKEYFFKFKDQIPFATIIHSTCWIDATAIIEPGTVIYPNCVIDKGVQIKSNTLLNLSVTVAHDSIIQEHSFLAPRVAISGFVTIGECCFIGTNATIVDSIKISNSIKIGAGSVVIHSLENKAFYAGNPVRKIR</sequence>
<evidence type="ECO:0000259" key="4">
    <source>
        <dbReference type="Pfam" id="PF17836"/>
    </source>
</evidence>
<reference evidence="7" key="2">
    <citation type="submission" date="2012-03" db="EMBL/GenBank/DDBJ databases">
        <title>Complete genome sequence of Flavobacterium indicum GPTSA100-9T, isolated from warm spring water.</title>
        <authorList>
            <person name="Barbier P."/>
            <person name="Houel A."/>
            <person name="Loux V."/>
            <person name="Poulain J."/>
            <person name="Bernardet J.-F."/>
            <person name="Touchon M."/>
            <person name="Duchaud E."/>
        </authorList>
    </citation>
    <scope>NUCLEOTIDE SEQUENCE [LARGE SCALE GENOMIC DNA]</scope>
    <source>
        <strain evidence="7">DSM 17447 / CIP 109464 / GPTSA100-9</strain>
    </source>
</reference>
<dbReference type="Gene3D" id="3.40.50.20">
    <property type="match status" value="1"/>
</dbReference>
<evidence type="ECO:0000259" key="5">
    <source>
        <dbReference type="Pfam" id="PF25087"/>
    </source>
</evidence>
<keyword evidence="7" id="KW-1185">Reference proteome</keyword>
<feature type="domain" description="Mannose-1-phosphate guanyltransferase C-terminal" evidence="5">
    <location>
        <begin position="93"/>
        <end position="183"/>
    </location>
</feature>
<name>H8XT79_FLAIG</name>
<protein>
    <submittedName>
        <fullName evidence="6">Uncharacterized protein</fullName>
    </submittedName>
</protein>
<evidence type="ECO:0000313" key="6">
    <source>
        <dbReference type="EMBL" id="CCG52676.1"/>
    </source>
</evidence>
<dbReference type="InterPro" id="IPR011004">
    <property type="entry name" value="Trimer_LpxA-like_sf"/>
</dbReference>
<dbReference type="KEGG" id="fin:KQS_03450"/>
<reference evidence="6 7" key="1">
    <citation type="journal article" date="2012" name="J. Bacteriol.">
        <title>Complete Genome Sequence of Flavobacterium indicum GPSTA100-9T, Isolated from Warm Spring Water.</title>
        <authorList>
            <person name="Barbier P."/>
            <person name="Houel A."/>
            <person name="Loux V."/>
            <person name="Poulain J."/>
            <person name="Bernardet J.F."/>
            <person name="Touchon M."/>
            <person name="Duchaud E."/>
        </authorList>
    </citation>
    <scope>NUCLEOTIDE SEQUENCE [LARGE SCALE GENOMIC DNA]</scope>
    <source>
        <strain evidence="7">DSM 17447 / CIP 109464 / GPTSA100-9</strain>
    </source>
</reference>
<dbReference type="SUPFAM" id="SSF51161">
    <property type="entry name" value="Trimeric LpxA-like enzymes"/>
    <property type="match status" value="1"/>
</dbReference>
<dbReference type="STRING" id="1094466.KQS_03450"/>
<feature type="domain" description="PglD N-terminal" evidence="4">
    <location>
        <begin position="5"/>
        <end position="77"/>
    </location>
</feature>
<dbReference type="EMBL" id="HE774682">
    <property type="protein sequence ID" value="CCG52676.1"/>
    <property type="molecule type" value="Genomic_DNA"/>
</dbReference>
<dbReference type="PANTHER" id="PTHR43300">
    <property type="entry name" value="ACETYLTRANSFERASE"/>
    <property type="match status" value="1"/>
</dbReference>
<dbReference type="CDD" id="cd03360">
    <property type="entry name" value="LbH_AT_putative"/>
    <property type="match status" value="1"/>
</dbReference>
<feature type="binding site" evidence="3">
    <location>
        <position position="71"/>
    </location>
    <ligand>
        <name>substrate</name>
    </ligand>
</feature>
<evidence type="ECO:0000256" key="3">
    <source>
        <dbReference type="PIRSR" id="PIRSR620019-2"/>
    </source>
</evidence>
<dbReference type="PATRIC" id="fig|1094466.5.peg.680"/>
<feature type="site" description="Increases basicity of active site His" evidence="2">
    <location>
        <position position="140"/>
    </location>
</feature>
<dbReference type="AlphaFoldDB" id="H8XT79"/>
<dbReference type="OrthoDB" id="708224at2"/>